<comment type="caution">
    <text evidence="2">The sequence shown here is derived from an EMBL/GenBank/DDBJ whole genome shotgun (WGS) entry which is preliminary data.</text>
</comment>
<proteinExistence type="predicted"/>
<dbReference type="Proteomes" id="UP001286313">
    <property type="component" value="Unassembled WGS sequence"/>
</dbReference>
<protein>
    <submittedName>
        <fullName evidence="2">Uncharacterized protein</fullName>
    </submittedName>
</protein>
<dbReference type="AlphaFoldDB" id="A0AAE1L293"/>
<feature type="region of interest" description="Disordered" evidence="1">
    <location>
        <begin position="63"/>
        <end position="85"/>
    </location>
</feature>
<evidence type="ECO:0000313" key="2">
    <source>
        <dbReference type="EMBL" id="KAK3893811.1"/>
    </source>
</evidence>
<evidence type="ECO:0000256" key="1">
    <source>
        <dbReference type="SAM" id="MobiDB-lite"/>
    </source>
</evidence>
<sequence length="85" mass="9488">MAHEDHGQEKECQICPTWRPCWCLSDIHITTTTTTVLFVCPALDLMLLNLPAANPQDWIDRGGAANAGHDRCPDPLARNTRHPDI</sequence>
<gene>
    <name evidence="2" type="ORF">Pcinc_002392</name>
</gene>
<reference evidence="2" key="1">
    <citation type="submission" date="2023-10" db="EMBL/GenBank/DDBJ databases">
        <title>Genome assemblies of two species of porcelain crab, Petrolisthes cinctipes and Petrolisthes manimaculis (Anomura: Porcellanidae).</title>
        <authorList>
            <person name="Angst P."/>
        </authorList>
    </citation>
    <scope>NUCLEOTIDE SEQUENCE</scope>
    <source>
        <strain evidence="2">PB745_01</strain>
        <tissue evidence="2">Gill</tissue>
    </source>
</reference>
<keyword evidence="3" id="KW-1185">Reference proteome</keyword>
<accession>A0AAE1L293</accession>
<name>A0AAE1L293_PETCI</name>
<dbReference type="EMBL" id="JAWQEG010000172">
    <property type="protein sequence ID" value="KAK3893811.1"/>
    <property type="molecule type" value="Genomic_DNA"/>
</dbReference>
<evidence type="ECO:0000313" key="3">
    <source>
        <dbReference type="Proteomes" id="UP001286313"/>
    </source>
</evidence>
<organism evidence="2 3">
    <name type="scientific">Petrolisthes cinctipes</name>
    <name type="common">Flat porcelain crab</name>
    <dbReference type="NCBI Taxonomy" id="88211"/>
    <lineage>
        <taxon>Eukaryota</taxon>
        <taxon>Metazoa</taxon>
        <taxon>Ecdysozoa</taxon>
        <taxon>Arthropoda</taxon>
        <taxon>Crustacea</taxon>
        <taxon>Multicrustacea</taxon>
        <taxon>Malacostraca</taxon>
        <taxon>Eumalacostraca</taxon>
        <taxon>Eucarida</taxon>
        <taxon>Decapoda</taxon>
        <taxon>Pleocyemata</taxon>
        <taxon>Anomura</taxon>
        <taxon>Galatheoidea</taxon>
        <taxon>Porcellanidae</taxon>
        <taxon>Petrolisthes</taxon>
    </lineage>
</organism>